<name>A0ABU0TCM5_9ACTN</name>
<proteinExistence type="predicted"/>
<accession>A0ABU0TCM5</accession>
<dbReference type="Proteomes" id="UP001230328">
    <property type="component" value="Unassembled WGS sequence"/>
</dbReference>
<sequence>MGYDMYLVRAPEGEDAAYDAASRLFDAAVEHRDGLDLPYDHPEYRAVQTKVNRAYDAMEAVRTTHFYLTTWAMSECRALMDHFGMLIATRPLDRPAPEAYGITSGEAALAPAFEMLGFPVDYTGDAAPAQVQRYRKALEERLSWAPPQPEGIAAHKLGGDEGWTVTPGEIHAALAAYETSRATNPALLSEVIEDADWWPEWIDYLRHAARHGGFRTYGPP</sequence>
<dbReference type="EMBL" id="JAUSZI010000003">
    <property type="protein sequence ID" value="MDQ1033573.1"/>
    <property type="molecule type" value="Genomic_DNA"/>
</dbReference>
<dbReference type="RefSeq" id="WP_307532333.1">
    <property type="nucleotide sequence ID" value="NZ_JAUSZI010000003.1"/>
</dbReference>
<organism evidence="1 2">
    <name type="scientific">Streptomyces umbrinus</name>
    <dbReference type="NCBI Taxonomy" id="67370"/>
    <lineage>
        <taxon>Bacteria</taxon>
        <taxon>Bacillati</taxon>
        <taxon>Actinomycetota</taxon>
        <taxon>Actinomycetes</taxon>
        <taxon>Kitasatosporales</taxon>
        <taxon>Streptomycetaceae</taxon>
        <taxon>Streptomyces</taxon>
        <taxon>Streptomyces phaeochromogenes group</taxon>
    </lineage>
</organism>
<gene>
    <name evidence="1" type="ORF">QF035_011242</name>
</gene>
<reference evidence="1 2" key="1">
    <citation type="submission" date="2023-07" db="EMBL/GenBank/DDBJ databases">
        <title>Comparative genomics of wheat-associated soil bacteria to identify genetic determinants of phenazine resistance.</title>
        <authorList>
            <person name="Mouncey N."/>
        </authorList>
    </citation>
    <scope>NUCLEOTIDE SEQUENCE [LARGE SCALE GENOMIC DNA]</scope>
    <source>
        <strain evidence="1 2">V2I4</strain>
    </source>
</reference>
<protein>
    <submittedName>
        <fullName evidence="1">Uncharacterized protein</fullName>
    </submittedName>
</protein>
<evidence type="ECO:0000313" key="2">
    <source>
        <dbReference type="Proteomes" id="UP001230328"/>
    </source>
</evidence>
<evidence type="ECO:0000313" key="1">
    <source>
        <dbReference type="EMBL" id="MDQ1033573.1"/>
    </source>
</evidence>
<keyword evidence="2" id="KW-1185">Reference proteome</keyword>
<comment type="caution">
    <text evidence="1">The sequence shown here is derived from an EMBL/GenBank/DDBJ whole genome shotgun (WGS) entry which is preliminary data.</text>
</comment>